<accession>R0CWC5</accession>
<dbReference type="CDD" id="cd16014">
    <property type="entry name" value="PLC"/>
    <property type="match status" value="1"/>
</dbReference>
<feature type="domain" description="Bacterial phospholipase C C-terminal" evidence="4">
    <location>
        <begin position="500"/>
        <end position="583"/>
    </location>
</feature>
<evidence type="ECO:0000259" key="4">
    <source>
        <dbReference type="Pfam" id="PF05506"/>
    </source>
</evidence>
<evidence type="ECO:0000313" key="5">
    <source>
        <dbReference type="EMBL" id="ENZ80630.1"/>
    </source>
</evidence>
<dbReference type="InterPro" id="IPR007312">
    <property type="entry name" value="Phosphoesterase"/>
</dbReference>
<organism evidence="5 6">
    <name type="scientific">Caulobacter vibrioides OR37</name>
    <dbReference type="NCBI Taxonomy" id="1292034"/>
    <lineage>
        <taxon>Bacteria</taxon>
        <taxon>Pseudomonadati</taxon>
        <taxon>Pseudomonadota</taxon>
        <taxon>Alphaproteobacteria</taxon>
        <taxon>Caulobacterales</taxon>
        <taxon>Caulobacteraceae</taxon>
        <taxon>Caulobacter</taxon>
    </lineage>
</organism>
<dbReference type="RefSeq" id="WP_004622670.1">
    <property type="nucleotide sequence ID" value="NZ_APMP01000028.1"/>
</dbReference>
<dbReference type="PANTHER" id="PTHR31956">
    <property type="entry name" value="NON-SPECIFIC PHOSPHOLIPASE C4-RELATED"/>
    <property type="match status" value="1"/>
</dbReference>
<evidence type="ECO:0000256" key="3">
    <source>
        <dbReference type="ARBA" id="ARBA00022801"/>
    </source>
</evidence>
<dbReference type="GO" id="GO:0034480">
    <property type="term" value="F:phosphatidylcholine phospholipase C activity"/>
    <property type="evidence" value="ECO:0007669"/>
    <property type="project" value="UniProtKB-EC"/>
</dbReference>
<dbReference type="EC" id="3.1.4.3" evidence="2"/>
<gene>
    <name evidence="5" type="ORF">OR37_03452</name>
</gene>
<keyword evidence="6" id="KW-1185">Reference proteome</keyword>
<dbReference type="PROSITE" id="PS51318">
    <property type="entry name" value="TAT"/>
    <property type="match status" value="1"/>
</dbReference>
<dbReference type="eggNOG" id="COG3511">
    <property type="taxonomic scope" value="Bacteria"/>
</dbReference>
<sequence length="680" mass="75149" precursor="true">MTDHRDEASRRAFLAGALGLTATAELWPGALARAMETPAAHRTGTIRDVEHVVIFMQENRSFDHYFGTLSGVRGFADRRPWTLPNGDPVWRQPDGKGGVVTPFRFDAEGTNFPVMKSLHHDWATGHAAWNAGRYDNWVPAKGPLTMGYLARPDIPYHFALADAFTVCDAYFSSLQGPTCPNRLYLMTGCVDHHGKGGGPVIANIDITQKPDGVVFGPEWRTYAERLQDAGVSWRLYRQGADLASDDDSDGGMNTLMAFERFHTARPGDPLYQAGVEPRRLEQLKADVENDRLAQVSWITPPRVFCEHPNWPPAYGVEYLARILDALTSNPDVWSKTVFLVMYDENDGFFDHVVPPVPPFSRAEGRSTVATDDERHPATGQPYGLGMRVPMLVISPWSRGGWVCSEVFDHTSVIRFLEARFGVHEPNISAWRRTVCGDLTSAFDFKTPNGEPPRRLATISADLALPNQAAFNAYKAVVGKRPKPVVPASPPQPVAEPGQRPWRPLPYDLAVDLKSEEEGVVLTFRNAGKAGASFYVNDRLAPETPPRRFTVGAGRSLSDRWKAIDGRYALVVHGPASFYRAFEGGDDDGLEVRLRTSADGGVRLDLRNRTAHRLDLAVHDHYAPKSRSISMGPGARLARLFDLRQSARWYDLTINTAGLSYRLAGHVESGEGSLSDPAAAR</sequence>
<dbReference type="Pfam" id="PF04185">
    <property type="entry name" value="Phosphoesterase"/>
    <property type="match status" value="1"/>
</dbReference>
<protein>
    <recommendedName>
        <fullName evidence="2">phospholipase C</fullName>
        <ecNumber evidence="2">3.1.4.3</ecNumber>
    </recommendedName>
</protein>
<dbReference type="AlphaFoldDB" id="R0CWC5"/>
<dbReference type="InterPro" id="IPR008475">
    <property type="entry name" value="PLipase_C_C"/>
</dbReference>
<dbReference type="Proteomes" id="UP000013063">
    <property type="component" value="Unassembled WGS sequence"/>
</dbReference>
<comment type="caution">
    <text evidence="5">The sequence shown here is derived from an EMBL/GenBank/DDBJ whole genome shotgun (WGS) entry which is preliminary data.</text>
</comment>
<name>R0CWC5_CAUVI</name>
<dbReference type="InterPro" id="IPR017850">
    <property type="entry name" value="Alkaline_phosphatase_core_sf"/>
</dbReference>
<keyword evidence="3" id="KW-0378">Hydrolase</keyword>
<proteinExistence type="inferred from homology"/>
<comment type="similarity">
    <text evidence="1">Belongs to the bacterial phospholipase C family.</text>
</comment>
<reference evidence="5 6" key="1">
    <citation type="journal article" date="2013" name="Genome Announc.">
        <title>Draft Genome Sequence for Caulobacter sp. Strain OR37, a Bacterium Tolerant to Heavy Metals.</title>
        <authorList>
            <person name="Utturkar S.M."/>
            <person name="Bollmann A."/>
            <person name="Brzoska R.M."/>
            <person name="Klingeman D.M."/>
            <person name="Epstein S.E."/>
            <person name="Palumbo A.V."/>
            <person name="Brown S.D."/>
        </authorList>
    </citation>
    <scope>NUCLEOTIDE SEQUENCE [LARGE SCALE GENOMIC DNA]</scope>
    <source>
        <strain evidence="5 6">OR37</strain>
    </source>
</reference>
<dbReference type="Pfam" id="PF05506">
    <property type="entry name" value="PLipase_C_C"/>
    <property type="match status" value="2"/>
</dbReference>
<dbReference type="PATRIC" id="fig|1292034.3.peg.3425"/>
<dbReference type="SUPFAM" id="SSF53649">
    <property type="entry name" value="Alkaline phosphatase-like"/>
    <property type="match status" value="1"/>
</dbReference>
<evidence type="ECO:0000256" key="2">
    <source>
        <dbReference type="ARBA" id="ARBA00012018"/>
    </source>
</evidence>
<evidence type="ECO:0000313" key="6">
    <source>
        <dbReference type="Proteomes" id="UP000013063"/>
    </source>
</evidence>
<dbReference type="OrthoDB" id="9770871at2"/>
<feature type="domain" description="Bacterial phospholipase C C-terminal" evidence="4">
    <location>
        <begin position="593"/>
        <end position="665"/>
    </location>
</feature>
<dbReference type="EMBL" id="APMP01000028">
    <property type="protein sequence ID" value="ENZ80630.1"/>
    <property type="molecule type" value="Genomic_DNA"/>
</dbReference>
<dbReference type="STRING" id="1292034.OR37_03452"/>
<dbReference type="GO" id="GO:0016042">
    <property type="term" value="P:lipid catabolic process"/>
    <property type="evidence" value="ECO:0007669"/>
    <property type="project" value="InterPro"/>
</dbReference>
<dbReference type="InterPro" id="IPR017767">
    <property type="entry name" value="PC-PLC"/>
</dbReference>
<dbReference type="PANTHER" id="PTHR31956:SF1">
    <property type="entry name" value="NON-SPECIFIC PHOSPHOLIPASE C1"/>
    <property type="match status" value="1"/>
</dbReference>
<evidence type="ECO:0000256" key="1">
    <source>
        <dbReference type="ARBA" id="ARBA00009717"/>
    </source>
</evidence>
<dbReference type="Gene3D" id="3.40.720.10">
    <property type="entry name" value="Alkaline Phosphatase, subunit A"/>
    <property type="match status" value="2"/>
</dbReference>
<dbReference type="NCBIfam" id="TIGR03396">
    <property type="entry name" value="PC_PLC"/>
    <property type="match status" value="1"/>
</dbReference>
<dbReference type="InterPro" id="IPR006311">
    <property type="entry name" value="TAT_signal"/>
</dbReference>